<evidence type="ECO:0000256" key="3">
    <source>
        <dbReference type="ARBA" id="ARBA00022679"/>
    </source>
</evidence>
<dbReference type="AlphaFoldDB" id="A0A4Q9GJ00"/>
<comment type="caution">
    <text evidence="7">The sequence shown here is derived from an EMBL/GenBank/DDBJ whole genome shotgun (WGS) entry which is preliminary data.</text>
</comment>
<organism evidence="7 8">
    <name type="scientific">Hansschlegelia quercus</name>
    <dbReference type="NCBI Taxonomy" id="2528245"/>
    <lineage>
        <taxon>Bacteria</taxon>
        <taxon>Pseudomonadati</taxon>
        <taxon>Pseudomonadota</taxon>
        <taxon>Alphaproteobacteria</taxon>
        <taxon>Hyphomicrobiales</taxon>
        <taxon>Methylopilaceae</taxon>
        <taxon>Hansschlegelia</taxon>
    </lineage>
</organism>
<accession>A0A4Q9GJ00</accession>
<protein>
    <submittedName>
        <fullName evidence="7">Class I SAM-dependent methyltransferase</fullName>
    </submittedName>
</protein>
<dbReference type="CDD" id="cd02440">
    <property type="entry name" value="AdoMet_MTases"/>
    <property type="match status" value="1"/>
</dbReference>
<keyword evidence="2 7" id="KW-0489">Methyltransferase</keyword>
<dbReference type="InterPro" id="IPR003333">
    <property type="entry name" value="CMAS"/>
</dbReference>
<evidence type="ECO:0000256" key="1">
    <source>
        <dbReference type="ARBA" id="ARBA00010815"/>
    </source>
</evidence>
<evidence type="ECO:0000313" key="7">
    <source>
        <dbReference type="EMBL" id="TBN54203.1"/>
    </source>
</evidence>
<evidence type="ECO:0000256" key="4">
    <source>
        <dbReference type="ARBA" id="ARBA00022691"/>
    </source>
</evidence>
<evidence type="ECO:0000313" key="8">
    <source>
        <dbReference type="Proteomes" id="UP000291613"/>
    </source>
</evidence>
<feature type="active site" evidence="6">
    <location>
        <position position="396"/>
    </location>
</feature>
<reference evidence="7 8" key="1">
    <citation type="submission" date="2019-02" db="EMBL/GenBank/DDBJ databases">
        <title>Hansschlegelia quercus sp. nov., a novel methylotrophic bacterium from buds of oak (Quercus robur L.).</title>
        <authorList>
            <person name="Agafonova N.V."/>
            <person name="Kaparullina E.N."/>
            <person name="Grouzdev D.S."/>
            <person name="Doronina N.V."/>
        </authorList>
    </citation>
    <scope>NUCLEOTIDE SEQUENCE [LARGE SCALE GENOMIC DNA]</scope>
    <source>
        <strain evidence="7 8">Dub</strain>
    </source>
</reference>
<dbReference type="OrthoDB" id="9782855at2"/>
<dbReference type="PANTHER" id="PTHR43667">
    <property type="entry name" value="CYCLOPROPANE-FATTY-ACYL-PHOSPHOLIPID SYNTHASE"/>
    <property type="match status" value="1"/>
</dbReference>
<keyword evidence="4" id="KW-0949">S-adenosyl-L-methionine</keyword>
<dbReference type="EMBL" id="SIUB01000002">
    <property type="protein sequence ID" value="TBN54203.1"/>
    <property type="molecule type" value="Genomic_DNA"/>
</dbReference>
<dbReference type="SUPFAM" id="SSF53335">
    <property type="entry name" value="S-adenosyl-L-methionine-dependent methyltransferases"/>
    <property type="match status" value="1"/>
</dbReference>
<gene>
    <name evidence="7" type="ORF">EYR15_04955</name>
</gene>
<evidence type="ECO:0000256" key="6">
    <source>
        <dbReference type="PIRSR" id="PIRSR003085-1"/>
    </source>
</evidence>
<comment type="similarity">
    <text evidence="1">Belongs to the CFA/CMAS family.</text>
</comment>
<dbReference type="RefSeq" id="WP_131001797.1">
    <property type="nucleotide sequence ID" value="NZ_JBHSZR010000005.1"/>
</dbReference>
<dbReference type="InterPro" id="IPR050723">
    <property type="entry name" value="CFA/CMAS"/>
</dbReference>
<dbReference type="Gene3D" id="3.40.50.150">
    <property type="entry name" value="Vaccinia Virus protein VP39"/>
    <property type="match status" value="1"/>
</dbReference>
<proteinExistence type="inferred from homology"/>
<dbReference type="Proteomes" id="UP000291613">
    <property type="component" value="Unassembled WGS sequence"/>
</dbReference>
<dbReference type="GO" id="GO:0008168">
    <property type="term" value="F:methyltransferase activity"/>
    <property type="evidence" value="ECO:0007669"/>
    <property type="project" value="UniProtKB-KW"/>
</dbReference>
<keyword evidence="3 7" id="KW-0808">Transferase</keyword>
<name>A0A4Q9GJ00_9HYPH</name>
<keyword evidence="5" id="KW-0443">Lipid metabolism</keyword>
<dbReference type="PIRSF" id="PIRSF003085">
    <property type="entry name" value="CMAS"/>
    <property type="match status" value="1"/>
</dbReference>
<dbReference type="InterPro" id="IPR029063">
    <property type="entry name" value="SAM-dependent_MTases_sf"/>
</dbReference>
<dbReference type="GO" id="GO:0008610">
    <property type="term" value="P:lipid biosynthetic process"/>
    <property type="evidence" value="ECO:0007669"/>
    <property type="project" value="InterPro"/>
</dbReference>
<dbReference type="GO" id="GO:0032259">
    <property type="term" value="P:methylation"/>
    <property type="evidence" value="ECO:0007669"/>
    <property type="project" value="UniProtKB-KW"/>
</dbReference>
<dbReference type="PANTHER" id="PTHR43667:SF2">
    <property type="entry name" value="FATTY ACID C-METHYL TRANSFERASE"/>
    <property type="match status" value="1"/>
</dbReference>
<sequence length="415" mass="46917">MTSVDLRAPETAPLTSETLAEAARGLPLEVRLALQVCARLAKGQLTVRVPDGRSFVFKGAGEGPEATMVIHDHHFARRILRNGDLGVAEGYLRREWSSPELPAFLELFCVNADEVNGYLMAKPLYRALQSFRHWMNRNTKTGSRRNIEAHYDLGNSFYAEWLDPSMTYSSALFEGTDGDLSAGQRRKYQALAQAIELKAGEHVLEIGCGWGGFAEFAAREVGARVTGLTISPSQLEFARKRIFEAGLADKVELKLEDYRDERGTYDRIASIEMFEAVGEEYWPAFFGQMRDRLKPGGAAGVQVITIQDRFFETYKREVDFIQHYIFPGGMLPSPAKLQSLAQSSGLRIAAERIFGLDYAETLSQWRRSFLAAWPTIEPLGFDERFKRLWEYYLSYCEAGFRSKNIDVRQIVFARA</sequence>
<evidence type="ECO:0000256" key="2">
    <source>
        <dbReference type="ARBA" id="ARBA00022603"/>
    </source>
</evidence>
<keyword evidence="8" id="KW-1185">Reference proteome</keyword>
<evidence type="ECO:0000256" key="5">
    <source>
        <dbReference type="ARBA" id="ARBA00023098"/>
    </source>
</evidence>
<dbReference type="Pfam" id="PF02353">
    <property type="entry name" value="CMAS"/>
    <property type="match status" value="1"/>
</dbReference>